<gene>
    <name evidence="3" type="ORF">HPB48_021149</name>
</gene>
<dbReference type="VEuPathDB" id="VectorBase:HLOH_056306"/>
<dbReference type="PANTHER" id="PTHR11475:SF143">
    <property type="entry name" value="PUTATIVE-RELATED"/>
    <property type="match status" value="1"/>
</dbReference>
<keyword evidence="4" id="KW-1185">Reference proteome</keyword>
<evidence type="ECO:0000256" key="1">
    <source>
        <dbReference type="ARBA" id="ARBA00022559"/>
    </source>
</evidence>
<dbReference type="InterPro" id="IPR019791">
    <property type="entry name" value="Haem_peroxidase_animal"/>
</dbReference>
<dbReference type="GO" id="GO:0004601">
    <property type="term" value="F:peroxidase activity"/>
    <property type="evidence" value="ECO:0007669"/>
    <property type="project" value="UniProtKB-KW"/>
</dbReference>
<dbReference type="OMA" id="ISQENDC"/>
<dbReference type="Pfam" id="PF03098">
    <property type="entry name" value="An_peroxidase"/>
    <property type="match status" value="2"/>
</dbReference>
<dbReference type="EMBL" id="JABSTR010000002">
    <property type="protein sequence ID" value="KAH9363570.1"/>
    <property type="molecule type" value="Genomic_DNA"/>
</dbReference>
<keyword evidence="2" id="KW-0349">Heme</keyword>
<evidence type="ECO:0000313" key="3">
    <source>
        <dbReference type="EMBL" id="KAH9363570.1"/>
    </source>
</evidence>
<sequence>MRVSFCVAQIASRNEGVKGCFIIGTGGISRVRGTGCPFLNELDKKLEELHKGREKAINESLSEIREMVRQPDGSCNNINHPEWGKAGTCFHRVLPPAYADGVSQIRVSCNNTELPNARLISMTLHNETNKTDEMLTHLAMIFGQFLTHDITFVPVGMLPSIEFKFGLLISQENDCNEYPPDSLVPNADNCSLLSESMKCSWTGDLRAQQNIGLLSVQTLWLREHNRIAKNLSEINPHWDDERLFQTARRIVEARYQHIVFKEYLPKMIGQENMQEFNLTPLEDGFTTYNESVNPTLTNEFSAAAFRFGHAQVAKNFWSCAIVHRSPAKWRAYSSVSAAPLHTRARALLIMNTLQAKAAARRARNAAAMRARRQDPAYGLDLFAIDIQRGRDHGLRPYVDYVQHCRNITVESFENLTNLMADENNATKLFQQVYK</sequence>
<dbReference type="GO" id="GO:0006979">
    <property type="term" value="P:response to oxidative stress"/>
    <property type="evidence" value="ECO:0007669"/>
    <property type="project" value="InterPro"/>
</dbReference>
<dbReference type="InterPro" id="IPR010255">
    <property type="entry name" value="Haem_peroxidase_sf"/>
</dbReference>
<keyword evidence="2" id="KW-0479">Metal-binding</keyword>
<dbReference type="OrthoDB" id="6512639at2759"/>
<evidence type="ECO:0008006" key="5">
    <source>
        <dbReference type="Google" id="ProtNLM"/>
    </source>
</evidence>
<proteinExistence type="predicted"/>
<dbReference type="PANTHER" id="PTHR11475">
    <property type="entry name" value="OXIDASE/PEROXIDASE"/>
    <property type="match status" value="1"/>
</dbReference>
<reference evidence="3 4" key="1">
    <citation type="journal article" date="2020" name="Cell">
        <title>Large-Scale Comparative Analyses of Tick Genomes Elucidate Their Genetic Diversity and Vector Capacities.</title>
        <authorList>
            <consortium name="Tick Genome and Microbiome Consortium (TIGMIC)"/>
            <person name="Jia N."/>
            <person name="Wang J."/>
            <person name="Shi W."/>
            <person name="Du L."/>
            <person name="Sun Y."/>
            <person name="Zhan W."/>
            <person name="Jiang J.F."/>
            <person name="Wang Q."/>
            <person name="Zhang B."/>
            <person name="Ji P."/>
            <person name="Bell-Sakyi L."/>
            <person name="Cui X.M."/>
            <person name="Yuan T.T."/>
            <person name="Jiang B.G."/>
            <person name="Yang W.F."/>
            <person name="Lam T.T."/>
            <person name="Chang Q.C."/>
            <person name="Ding S.J."/>
            <person name="Wang X.J."/>
            <person name="Zhu J.G."/>
            <person name="Ruan X.D."/>
            <person name="Zhao L."/>
            <person name="Wei J.T."/>
            <person name="Ye R.Z."/>
            <person name="Que T.C."/>
            <person name="Du C.H."/>
            <person name="Zhou Y.H."/>
            <person name="Cheng J.X."/>
            <person name="Dai P.F."/>
            <person name="Guo W.B."/>
            <person name="Han X.H."/>
            <person name="Huang E.J."/>
            <person name="Li L.F."/>
            <person name="Wei W."/>
            <person name="Gao Y.C."/>
            <person name="Liu J.Z."/>
            <person name="Shao H.Z."/>
            <person name="Wang X."/>
            <person name="Wang C.C."/>
            <person name="Yang T.C."/>
            <person name="Huo Q.B."/>
            <person name="Li W."/>
            <person name="Chen H.Y."/>
            <person name="Chen S.E."/>
            <person name="Zhou L.G."/>
            <person name="Ni X.B."/>
            <person name="Tian J.H."/>
            <person name="Sheng Y."/>
            <person name="Liu T."/>
            <person name="Pan Y.S."/>
            <person name="Xia L.Y."/>
            <person name="Li J."/>
            <person name="Zhao F."/>
            <person name="Cao W.C."/>
        </authorList>
    </citation>
    <scope>NUCLEOTIDE SEQUENCE [LARGE SCALE GENOMIC DNA]</scope>
    <source>
        <strain evidence="3">HaeL-2018</strain>
    </source>
</reference>
<organism evidence="3 4">
    <name type="scientific">Haemaphysalis longicornis</name>
    <name type="common">Bush tick</name>
    <dbReference type="NCBI Taxonomy" id="44386"/>
    <lineage>
        <taxon>Eukaryota</taxon>
        <taxon>Metazoa</taxon>
        <taxon>Ecdysozoa</taxon>
        <taxon>Arthropoda</taxon>
        <taxon>Chelicerata</taxon>
        <taxon>Arachnida</taxon>
        <taxon>Acari</taxon>
        <taxon>Parasitiformes</taxon>
        <taxon>Ixodida</taxon>
        <taxon>Ixodoidea</taxon>
        <taxon>Ixodidae</taxon>
        <taxon>Haemaphysalinae</taxon>
        <taxon>Haemaphysalis</taxon>
    </lineage>
</organism>
<dbReference type="Proteomes" id="UP000821853">
    <property type="component" value="Chromosome 10"/>
</dbReference>
<dbReference type="PRINTS" id="PR00457">
    <property type="entry name" value="ANPEROXIDASE"/>
</dbReference>
<dbReference type="InterPro" id="IPR037120">
    <property type="entry name" value="Haem_peroxidase_sf_animal"/>
</dbReference>
<feature type="binding site" description="axial binding residue" evidence="2">
    <location>
        <position position="309"/>
    </location>
    <ligand>
        <name>heme b</name>
        <dbReference type="ChEBI" id="CHEBI:60344"/>
    </ligand>
    <ligandPart>
        <name>Fe</name>
        <dbReference type="ChEBI" id="CHEBI:18248"/>
    </ligandPart>
</feature>
<keyword evidence="2" id="KW-0408">Iron</keyword>
<protein>
    <recommendedName>
        <fullName evidence="5">Chorion peroxidase</fullName>
    </recommendedName>
</protein>
<dbReference type="PROSITE" id="PS50292">
    <property type="entry name" value="PEROXIDASE_3"/>
    <property type="match status" value="1"/>
</dbReference>
<name>A0A9J6FKE6_HAELO</name>
<evidence type="ECO:0000256" key="2">
    <source>
        <dbReference type="PIRSR" id="PIRSR619791-2"/>
    </source>
</evidence>
<dbReference type="Gene3D" id="1.10.640.10">
    <property type="entry name" value="Haem peroxidase domain superfamily, animal type"/>
    <property type="match status" value="1"/>
</dbReference>
<evidence type="ECO:0000313" key="4">
    <source>
        <dbReference type="Proteomes" id="UP000821853"/>
    </source>
</evidence>
<dbReference type="AlphaFoldDB" id="A0A9J6FKE6"/>
<dbReference type="GO" id="GO:0020037">
    <property type="term" value="F:heme binding"/>
    <property type="evidence" value="ECO:0007669"/>
    <property type="project" value="InterPro"/>
</dbReference>
<keyword evidence="1" id="KW-0575">Peroxidase</keyword>
<keyword evidence="1" id="KW-0560">Oxidoreductase</keyword>
<accession>A0A9J6FKE6</accession>
<comment type="caution">
    <text evidence="3">The sequence shown here is derived from an EMBL/GenBank/DDBJ whole genome shotgun (WGS) entry which is preliminary data.</text>
</comment>
<dbReference type="SUPFAM" id="SSF48113">
    <property type="entry name" value="Heme-dependent peroxidases"/>
    <property type="match status" value="1"/>
</dbReference>
<dbReference type="GO" id="GO:0046872">
    <property type="term" value="F:metal ion binding"/>
    <property type="evidence" value="ECO:0007669"/>
    <property type="project" value="UniProtKB-KW"/>
</dbReference>